<dbReference type="InterPro" id="IPR014716">
    <property type="entry name" value="Fibrinogen_a/b/g_C_1"/>
</dbReference>
<keyword evidence="3" id="KW-0732">Signal</keyword>
<organism evidence="8">
    <name type="scientific">Capitella teleta</name>
    <name type="common">Polychaete worm</name>
    <dbReference type="NCBI Taxonomy" id="283909"/>
    <lineage>
        <taxon>Eukaryota</taxon>
        <taxon>Metazoa</taxon>
        <taxon>Spiralia</taxon>
        <taxon>Lophotrochozoa</taxon>
        <taxon>Annelida</taxon>
        <taxon>Polychaeta</taxon>
        <taxon>Sedentaria</taxon>
        <taxon>Scolecida</taxon>
        <taxon>Capitellidae</taxon>
        <taxon>Capitella</taxon>
    </lineage>
</organism>
<dbReference type="HOGENOM" id="CLU_038628_6_0_1"/>
<dbReference type="STRING" id="283909.R7VAD5"/>
<dbReference type="Proteomes" id="UP000014760">
    <property type="component" value="Unassembled WGS sequence"/>
</dbReference>
<evidence type="ECO:0000256" key="5">
    <source>
        <dbReference type="ARBA" id="ARBA00023157"/>
    </source>
</evidence>
<protein>
    <recommendedName>
        <fullName evidence="7">Fibrinogen C-terminal domain-containing protein</fullName>
    </recommendedName>
</protein>
<comment type="subcellular location">
    <subcellularLocation>
        <location evidence="1">Secreted</location>
    </subcellularLocation>
</comment>
<keyword evidence="6" id="KW-0325">Glycoprotein</keyword>
<accession>R7VAD5</accession>
<reference evidence="10" key="1">
    <citation type="submission" date="2012-12" db="EMBL/GenBank/DDBJ databases">
        <authorList>
            <person name="Hellsten U."/>
            <person name="Grimwood J."/>
            <person name="Chapman J.A."/>
            <person name="Shapiro H."/>
            <person name="Aerts A."/>
            <person name="Otillar R.P."/>
            <person name="Terry A.Y."/>
            <person name="Boore J.L."/>
            <person name="Simakov O."/>
            <person name="Marletaz F."/>
            <person name="Cho S.-J."/>
            <person name="Edsinger-Gonzales E."/>
            <person name="Havlak P."/>
            <person name="Kuo D.-H."/>
            <person name="Larsson T."/>
            <person name="Lv J."/>
            <person name="Arendt D."/>
            <person name="Savage R."/>
            <person name="Osoegawa K."/>
            <person name="de Jong P."/>
            <person name="Lindberg D.R."/>
            <person name="Seaver E.C."/>
            <person name="Weisblat D.A."/>
            <person name="Putnam N.H."/>
            <person name="Grigoriev I.V."/>
            <person name="Rokhsar D.S."/>
        </authorList>
    </citation>
    <scope>NUCLEOTIDE SEQUENCE</scope>
    <source>
        <strain evidence="10">I ESC-2004</strain>
    </source>
</reference>
<proteinExistence type="predicted"/>
<dbReference type="EMBL" id="AMQN01005180">
    <property type="status" value="NOT_ANNOTATED_CDS"/>
    <property type="molecule type" value="Genomic_DNA"/>
</dbReference>
<evidence type="ECO:0000256" key="4">
    <source>
        <dbReference type="ARBA" id="ARBA00023054"/>
    </source>
</evidence>
<evidence type="ECO:0000259" key="7">
    <source>
        <dbReference type="PROSITE" id="PS51406"/>
    </source>
</evidence>
<dbReference type="PANTHER" id="PTHR47221">
    <property type="entry name" value="FIBRINOGEN ALPHA CHAIN"/>
    <property type="match status" value="1"/>
</dbReference>
<dbReference type="InterPro" id="IPR002181">
    <property type="entry name" value="Fibrinogen_a/b/g_C_dom"/>
</dbReference>
<sequence length="214" mass="23982">MDFIPRNIFLVSPNYGHIPWIMVLHKAVCIDCSDAYRSGGTQSGLFLLGLTRQNAPLRLFTGFCEMDTTDDQWLVFQRRMDGSEDFNIGWQSYVQGFGDMQTEFWLGNEVLHALTASGYTVLRVDMSDFENESRFAEYQTFTVGDAADHYRMKCGGDSLSFSNGTQFSTLDADHDTHVTHNCAATHTGAFWYAACHHANPNGLYLGGPNAGECW</sequence>
<dbReference type="PROSITE" id="PS51406">
    <property type="entry name" value="FIBRINOGEN_C_2"/>
    <property type="match status" value="1"/>
</dbReference>
<evidence type="ECO:0000313" key="8">
    <source>
        <dbReference type="EMBL" id="ELU13291.1"/>
    </source>
</evidence>
<dbReference type="EnsemblMetazoa" id="CapteT217921">
    <property type="protein sequence ID" value="CapteP217921"/>
    <property type="gene ID" value="CapteG217921"/>
</dbReference>
<evidence type="ECO:0000313" key="9">
    <source>
        <dbReference type="EnsemblMetazoa" id="CapteP217921"/>
    </source>
</evidence>
<dbReference type="InterPro" id="IPR036056">
    <property type="entry name" value="Fibrinogen-like_C"/>
</dbReference>
<dbReference type="EMBL" id="KB295343">
    <property type="protein sequence ID" value="ELU13291.1"/>
    <property type="molecule type" value="Genomic_DNA"/>
</dbReference>
<dbReference type="EMBL" id="AMQN01005179">
    <property type="status" value="NOT_ANNOTATED_CDS"/>
    <property type="molecule type" value="Genomic_DNA"/>
</dbReference>
<dbReference type="SMART" id="SM00186">
    <property type="entry name" value="FBG"/>
    <property type="match status" value="1"/>
</dbReference>
<dbReference type="GO" id="GO:0005576">
    <property type="term" value="C:extracellular region"/>
    <property type="evidence" value="ECO:0007669"/>
    <property type="project" value="UniProtKB-SubCell"/>
</dbReference>
<dbReference type="InterPro" id="IPR037579">
    <property type="entry name" value="FIB_ANG-like"/>
</dbReference>
<dbReference type="PANTHER" id="PTHR47221:SF6">
    <property type="entry name" value="FIBRINOGEN ALPHA CHAIN"/>
    <property type="match status" value="1"/>
</dbReference>
<dbReference type="Gene3D" id="3.90.215.10">
    <property type="entry name" value="Gamma Fibrinogen, chain A, domain 1"/>
    <property type="match status" value="1"/>
</dbReference>
<dbReference type="Pfam" id="PF00147">
    <property type="entry name" value="Fibrinogen_C"/>
    <property type="match status" value="1"/>
</dbReference>
<keyword evidence="2" id="KW-0964">Secreted</keyword>
<name>R7VAD5_CAPTE</name>
<dbReference type="AlphaFoldDB" id="R7VAD5"/>
<dbReference type="EMBL" id="AMQN01005181">
    <property type="status" value="NOT_ANNOTATED_CDS"/>
    <property type="molecule type" value="Genomic_DNA"/>
</dbReference>
<dbReference type="OMA" id="CADILNT"/>
<dbReference type="OrthoDB" id="7735550at2759"/>
<evidence type="ECO:0000256" key="2">
    <source>
        <dbReference type="ARBA" id="ARBA00022525"/>
    </source>
</evidence>
<keyword evidence="10" id="KW-1185">Reference proteome</keyword>
<reference evidence="9" key="3">
    <citation type="submission" date="2015-06" db="UniProtKB">
        <authorList>
            <consortium name="EnsemblMetazoa"/>
        </authorList>
    </citation>
    <scope>IDENTIFICATION</scope>
</reference>
<evidence type="ECO:0000313" key="10">
    <source>
        <dbReference type="Proteomes" id="UP000014760"/>
    </source>
</evidence>
<evidence type="ECO:0000256" key="6">
    <source>
        <dbReference type="ARBA" id="ARBA00023180"/>
    </source>
</evidence>
<evidence type="ECO:0000256" key="1">
    <source>
        <dbReference type="ARBA" id="ARBA00004613"/>
    </source>
</evidence>
<reference evidence="8 10" key="2">
    <citation type="journal article" date="2013" name="Nature">
        <title>Insights into bilaterian evolution from three spiralian genomes.</title>
        <authorList>
            <person name="Simakov O."/>
            <person name="Marletaz F."/>
            <person name="Cho S.J."/>
            <person name="Edsinger-Gonzales E."/>
            <person name="Havlak P."/>
            <person name="Hellsten U."/>
            <person name="Kuo D.H."/>
            <person name="Larsson T."/>
            <person name="Lv J."/>
            <person name="Arendt D."/>
            <person name="Savage R."/>
            <person name="Osoegawa K."/>
            <person name="de Jong P."/>
            <person name="Grimwood J."/>
            <person name="Chapman J.A."/>
            <person name="Shapiro H."/>
            <person name="Aerts A."/>
            <person name="Otillar R.P."/>
            <person name="Terry A.Y."/>
            <person name="Boore J.L."/>
            <person name="Grigoriev I.V."/>
            <person name="Lindberg D.R."/>
            <person name="Seaver E.C."/>
            <person name="Weisblat D.A."/>
            <person name="Putnam N.H."/>
            <person name="Rokhsar D.S."/>
        </authorList>
    </citation>
    <scope>NUCLEOTIDE SEQUENCE</scope>
    <source>
        <strain evidence="8 10">I ESC-2004</strain>
    </source>
</reference>
<feature type="domain" description="Fibrinogen C-terminal" evidence="7">
    <location>
        <begin position="23"/>
        <end position="214"/>
    </location>
</feature>
<dbReference type="CDD" id="cd00087">
    <property type="entry name" value="FReD"/>
    <property type="match status" value="1"/>
</dbReference>
<dbReference type="SUPFAM" id="SSF56496">
    <property type="entry name" value="Fibrinogen C-terminal domain-like"/>
    <property type="match status" value="1"/>
</dbReference>
<evidence type="ECO:0000256" key="3">
    <source>
        <dbReference type="ARBA" id="ARBA00022729"/>
    </source>
</evidence>
<gene>
    <name evidence="8" type="ORF">CAPTEDRAFT_217921</name>
</gene>
<keyword evidence="5" id="KW-1015">Disulfide bond</keyword>
<keyword evidence="4" id="KW-0175">Coiled coil</keyword>